<organism evidence="8">
    <name type="scientific">Synechococcus sp. SB0676_bin_10</name>
    <dbReference type="NCBI Taxonomy" id="2604869"/>
    <lineage>
        <taxon>Bacteria</taxon>
        <taxon>Bacillati</taxon>
        <taxon>Cyanobacteriota</taxon>
        <taxon>Cyanophyceae</taxon>
        <taxon>Synechococcales</taxon>
        <taxon>Synechococcaceae</taxon>
        <taxon>Synechococcus</taxon>
    </lineage>
</organism>
<keyword evidence="2 6" id="KW-0349">Heme</keyword>
<dbReference type="Gene3D" id="1.10.760.10">
    <property type="entry name" value="Cytochrome c-like domain"/>
    <property type="match status" value="1"/>
</dbReference>
<accession>A0A6B1F997</accession>
<evidence type="ECO:0000256" key="4">
    <source>
        <dbReference type="ARBA" id="ARBA00022982"/>
    </source>
</evidence>
<dbReference type="SUPFAM" id="SSF46626">
    <property type="entry name" value="Cytochrome c"/>
    <property type="match status" value="1"/>
</dbReference>
<keyword evidence="5 6" id="KW-0408">Iron</keyword>
<proteinExistence type="predicted"/>
<dbReference type="InterPro" id="IPR051811">
    <property type="entry name" value="Cytochrome_c550/c551-like"/>
</dbReference>
<keyword evidence="4" id="KW-0249">Electron transport</keyword>
<dbReference type="GO" id="GO:0046872">
    <property type="term" value="F:metal ion binding"/>
    <property type="evidence" value="ECO:0007669"/>
    <property type="project" value="UniProtKB-KW"/>
</dbReference>
<evidence type="ECO:0000256" key="3">
    <source>
        <dbReference type="ARBA" id="ARBA00022723"/>
    </source>
</evidence>
<gene>
    <name evidence="8" type="ORF">F4162_00345</name>
</gene>
<dbReference type="GO" id="GO:0009055">
    <property type="term" value="F:electron transfer activity"/>
    <property type="evidence" value="ECO:0007669"/>
    <property type="project" value="InterPro"/>
</dbReference>
<dbReference type="PROSITE" id="PS51007">
    <property type="entry name" value="CYTC"/>
    <property type="match status" value="1"/>
</dbReference>
<feature type="domain" description="Cytochrome c" evidence="7">
    <location>
        <begin position="53"/>
        <end position="127"/>
    </location>
</feature>
<evidence type="ECO:0000259" key="7">
    <source>
        <dbReference type="PROSITE" id="PS51007"/>
    </source>
</evidence>
<evidence type="ECO:0000256" key="6">
    <source>
        <dbReference type="PROSITE-ProRule" id="PRU00433"/>
    </source>
</evidence>
<evidence type="ECO:0000256" key="5">
    <source>
        <dbReference type="ARBA" id="ARBA00023004"/>
    </source>
</evidence>
<evidence type="ECO:0000256" key="2">
    <source>
        <dbReference type="ARBA" id="ARBA00022617"/>
    </source>
</evidence>
<evidence type="ECO:0000256" key="1">
    <source>
        <dbReference type="ARBA" id="ARBA00022448"/>
    </source>
</evidence>
<name>A0A6B1F997_9SYNE</name>
<dbReference type="InterPro" id="IPR009056">
    <property type="entry name" value="Cyt_c-like_dom"/>
</dbReference>
<dbReference type="EMBL" id="VYDO01000015">
    <property type="protein sequence ID" value="MYG37493.1"/>
    <property type="molecule type" value="Genomic_DNA"/>
</dbReference>
<dbReference type="AlphaFoldDB" id="A0A6B1F997"/>
<dbReference type="InterPro" id="IPR036909">
    <property type="entry name" value="Cyt_c-like_dom_sf"/>
</dbReference>
<comment type="caution">
    <text evidence="8">The sequence shown here is derived from an EMBL/GenBank/DDBJ whole genome shotgun (WGS) entry which is preliminary data.</text>
</comment>
<dbReference type="GO" id="GO:0020037">
    <property type="term" value="F:heme binding"/>
    <property type="evidence" value="ECO:0007669"/>
    <property type="project" value="InterPro"/>
</dbReference>
<sequence length="135" mass="14281">MDLANPAEPQLRPRTFIAALATLAATACAVLAFALYQAAAVDPYTQVVLALDGDPGQGGRLFRINCAGCHGLAAQGLVGPDLHGVTDRKSDAQLVQQVVSGKTPPMPRFELEPQDMADLIRHLHQLHVRPAPAVS</sequence>
<evidence type="ECO:0000313" key="8">
    <source>
        <dbReference type="EMBL" id="MYG37493.1"/>
    </source>
</evidence>
<reference evidence="8" key="1">
    <citation type="submission" date="2019-09" db="EMBL/GenBank/DDBJ databases">
        <title>Characterisation of the sponge microbiome using genome-centric metagenomics.</title>
        <authorList>
            <person name="Engelberts J.P."/>
            <person name="Robbins S.J."/>
            <person name="De Goeij J.M."/>
            <person name="Aranda M."/>
            <person name="Bell S.C."/>
            <person name="Webster N.S."/>
        </authorList>
    </citation>
    <scope>NUCLEOTIDE SEQUENCE</scope>
    <source>
        <strain evidence="8">SB0676_bin_10</strain>
    </source>
</reference>
<dbReference type="PANTHER" id="PTHR37823">
    <property type="entry name" value="CYTOCHROME C-553-LIKE"/>
    <property type="match status" value="1"/>
</dbReference>
<dbReference type="PANTHER" id="PTHR37823:SF1">
    <property type="entry name" value="CYTOCHROME C-553-LIKE"/>
    <property type="match status" value="1"/>
</dbReference>
<keyword evidence="1" id="KW-0813">Transport</keyword>
<protein>
    <submittedName>
        <fullName evidence="8">Cytochrome c</fullName>
    </submittedName>
</protein>
<keyword evidence="3 6" id="KW-0479">Metal-binding</keyword>
<dbReference type="Pfam" id="PF13442">
    <property type="entry name" value="Cytochrome_CBB3"/>
    <property type="match status" value="1"/>
</dbReference>